<feature type="transmembrane region" description="Helical" evidence="8">
    <location>
        <begin position="393"/>
        <end position="412"/>
    </location>
</feature>
<evidence type="ECO:0000313" key="9">
    <source>
        <dbReference type="EMBL" id="CAD8813681.1"/>
    </source>
</evidence>
<proteinExistence type="predicted"/>
<comment type="subcellular location">
    <subcellularLocation>
        <location evidence="1">Cell inner membrane</location>
        <topology evidence="1">Multi-pass membrane protein</topology>
    </subcellularLocation>
</comment>
<accession>A0A7S0Z857</accession>
<dbReference type="Pfam" id="PF03222">
    <property type="entry name" value="Trp_Tyr_perm"/>
    <property type="match status" value="1"/>
</dbReference>
<feature type="transmembrane region" description="Helical" evidence="8">
    <location>
        <begin position="39"/>
        <end position="64"/>
    </location>
</feature>
<dbReference type="EMBL" id="HBFO01006856">
    <property type="protein sequence ID" value="CAD8813681.1"/>
    <property type="molecule type" value="Transcribed_RNA"/>
</dbReference>
<keyword evidence="3" id="KW-1003">Cell membrane</keyword>
<keyword evidence="6 8" id="KW-1133">Transmembrane helix</keyword>
<dbReference type="AlphaFoldDB" id="A0A7S0Z857"/>
<feature type="transmembrane region" description="Helical" evidence="8">
    <location>
        <begin position="190"/>
        <end position="210"/>
    </location>
</feature>
<dbReference type="PANTHER" id="PTHR32195:SF24">
    <property type="entry name" value="TRYPTOPHAN OR TYROSINE TRANSPORTER PROTEIN"/>
    <property type="match status" value="1"/>
</dbReference>
<dbReference type="InterPro" id="IPR018227">
    <property type="entry name" value="Amino_acid_transport_2"/>
</dbReference>
<dbReference type="Gene3D" id="1.20.1740.10">
    <property type="entry name" value="Amino acid/polyamine transporter I"/>
    <property type="match status" value="1"/>
</dbReference>
<feature type="transmembrane region" description="Helical" evidence="8">
    <location>
        <begin position="301"/>
        <end position="324"/>
    </location>
</feature>
<organism evidence="9">
    <name type="scientific">Ostreococcus mediterraneus</name>
    <dbReference type="NCBI Taxonomy" id="1486918"/>
    <lineage>
        <taxon>Eukaryota</taxon>
        <taxon>Viridiplantae</taxon>
        <taxon>Chlorophyta</taxon>
        <taxon>Mamiellophyceae</taxon>
        <taxon>Mamiellales</taxon>
        <taxon>Bathycoccaceae</taxon>
        <taxon>Ostreococcus</taxon>
    </lineage>
</organism>
<name>A0A7S0Z857_9CHLO</name>
<feature type="transmembrane region" description="Helical" evidence="8">
    <location>
        <begin position="152"/>
        <end position="178"/>
    </location>
</feature>
<evidence type="ECO:0000256" key="2">
    <source>
        <dbReference type="ARBA" id="ARBA00022448"/>
    </source>
</evidence>
<evidence type="ECO:0008006" key="10">
    <source>
        <dbReference type="Google" id="ProtNLM"/>
    </source>
</evidence>
<reference evidence="9" key="1">
    <citation type="submission" date="2021-01" db="EMBL/GenBank/DDBJ databases">
        <authorList>
            <person name="Corre E."/>
            <person name="Pelletier E."/>
            <person name="Niang G."/>
            <person name="Scheremetjew M."/>
            <person name="Finn R."/>
            <person name="Kale V."/>
            <person name="Holt S."/>
            <person name="Cochrane G."/>
            <person name="Meng A."/>
            <person name="Brown T."/>
            <person name="Cohen L."/>
        </authorList>
    </citation>
    <scope>NUCLEOTIDE SEQUENCE</scope>
    <source>
        <strain evidence="9">Clade-D-RCC1621</strain>
    </source>
</reference>
<keyword evidence="7 8" id="KW-0472">Membrane</keyword>
<evidence type="ECO:0000256" key="1">
    <source>
        <dbReference type="ARBA" id="ARBA00004429"/>
    </source>
</evidence>
<feature type="transmembrane region" description="Helical" evidence="8">
    <location>
        <begin position="260"/>
        <end position="281"/>
    </location>
</feature>
<dbReference type="PANTHER" id="PTHR32195">
    <property type="entry name" value="OS07G0662800 PROTEIN"/>
    <property type="match status" value="1"/>
</dbReference>
<feature type="transmembrane region" description="Helical" evidence="8">
    <location>
        <begin position="70"/>
        <end position="92"/>
    </location>
</feature>
<evidence type="ECO:0000256" key="3">
    <source>
        <dbReference type="ARBA" id="ARBA00022475"/>
    </source>
</evidence>
<feature type="transmembrane region" description="Helical" evidence="8">
    <location>
        <begin position="230"/>
        <end position="248"/>
    </location>
</feature>
<feature type="transmembrane region" description="Helical" evidence="8">
    <location>
        <begin position="369"/>
        <end position="387"/>
    </location>
</feature>
<evidence type="ECO:0000256" key="8">
    <source>
        <dbReference type="SAM" id="Phobius"/>
    </source>
</evidence>
<keyword evidence="2" id="KW-0813">Transport</keyword>
<keyword evidence="4" id="KW-0997">Cell inner membrane</keyword>
<evidence type="ECO:0000256" key="5">
    <source>
        <dbReference type="ARBA" id="ARBA00022692"/>
    </source>
</evidence>
<evidence type="ECO:0000256" key="7">
    <source>
        <dbReference type="ARBA" id="ARBA00023136"/>
    </source>
</evidence>
<evidence type="ECO:0000256" key="4">
    <source>
        <dbReference type="ARBA" id="ARBA00022519"/>
    </source>
</evidence>
<sequence length="502" mass="52868">MTTTTSAKLPYETFDSWEDGDLGAGFEEEDQHVGTVAGVVALIVGSTVGAGVLALPTATAAAGILPSSGALLGIWTLLLCDALLLAEVNVAIMRERDEDRLYHGRGHSPVVISLSDMAAATLGEEGKLFTSSLYTFMSLTVLIAYISKASDILSSATGLDVSTAAAIFTVGLGGTLCVGGSKVADKLNQALTYGLLAMFLLLVLSGAFYADWDSASWIGSVDAVPSTIPIIFLTLVFHDLVPVVCTYLNGDLKKVRRGILIGSTIPLGMFLAWNAVALALVDGKIGADPLKIISEEVGGAATVLLSAFGLSAIGTSFIGTSLGLSEYLMPKIDDVIQNMDESKEKSPLVRKLYEAMDVYEGKKASFLPSTKRVVAFTSMLAVPLFVAQTFPDIFLPVSTFVGAYGMTLMYGVMPPLMAWKMREQSDLHGVCETKQPSFWHCKITELLPGGQLVLSALSASAIAIAASKIHDDFTHAIGTADLNNVPVAVGLQTVTEVANVLN</sequence>
<evidence type="ECO:0000256" key="6">
    <source>
        <dbReference type="ARBA" id="ARBA00022989"/>
    </source>
</evidence>
<dbReference type="GO" id="GO:0005886">
    <property type="term" value="C:plasma membrane"/>
    <property type="evidence" value="ECO:0007669"/>
    <property type="project" value="UniProtKB-SubCell"/>
</dbReference>
<feature type="transmembrane region" description="Helical" evidence="8">
    <location>
        <begin position="128"/>
        <end position="146"/>
    </location>
</feature>
<gene>
    <name evidence="9" type="ORF">OMED0930_LOCUS4794</name>
</gene>
<keyword evidence="5 8" id="KW-0812">Transmembrane</keyword>
<protein>
    <recommendedName>
        <fullName evidence="10">Amino acid transporter transmembrane domain-containing protein</fullName>
    </recommendedName>
</protein>
<dbReference type="GO" id="GO:0003333">
    <property type="term" value="P:amino acid transmembrane transport"/>
    <property type="evidence" value="ECO:0007669"/>
    <property type="project" value="InterPro"/>
</dbReference>